<gene>
    <name evidence="1" type="ORF">CFBP3840_01447</name>
</gene>
<protein>
    <submittedName>
        <fullName evidence="1">Uncharacterized protein</fullName>
    </submittedName>
</protein>
<dbReference type="EMBL" id="LT963409">
    <property type="protein sequence ID" value="SOS38510.1"/>
    <property type="molecule type" value="Genomic_DNA"/>
</dbReference>
<accession>A0A2K4WRH8</accession>
<evidence type="ECO:0000313" key="2">
    <source>
        <dbReference type="Proteomes" id="UP000238095"/>
    </source>
</evidence>
<dbReference type="Proteomes" id="UP000238095">
    <property type="component" value="Chromosome 1"/>
</dbReference>
<dbReference type="AlphaFoldDB" id="A0A2K4WRH8"/>
<reference evidence="1 2" key="1">
    <citation type="submission" date="2017-11" db="EMBL/GenBank/DDBJ databases">
        <authorList>
            <person name="Han C.G."/>
        </authorList>
    </citation>
    <scope>NUCLEOTIDE SEQUENCE [LARGE SCALE GENOMIC DNA]</scope>
    <source>
        <strain evidence="1">CFBP3840</strain>
    </source>
</reference>
<sequence>MGGILPGEWVGGKGTGNICVLLTTQSVETCIPTPEREERSSQLSCVAPPCVALRRVQFWTLCVLLATQSVETCIPTLEPEERSSQLSCVALRRMPFRTLRVLLATQSVATCSTTLERGNENLNYRASLCVACCSGRSASSWRRRASRPALPRWSVGTRISTIVRRSASHAVLDALRPLCQVEQKAGHTFIISTHSVGMYRSGL</sequence>
<organism evidence="1 2">
    <name type="scientific">Pseudomonas syringae</name>
    <dbReference type="NCBI Taxonomy" id="317"/>
    <lineage>
        <taxon>Bacteria</taxon>
        <taxon>Pseudomonadati</taxon>
        <taxon>Pseudomonadota</taxon>
        <taxon>Gammaproteobacteria</taxon>
        <taxon>Pseudomonadales</taxon>
        <taxon>Pseudomonadaceae</taxon>
        <taxon>Pseudomonas</taxon>
    </lineage>
</organism>
<name>A0A2K4WRH8_PSESX</name>
<evidence type="ECO:0000313" key="1">
    <source>
        <dbReference type="EMBL" id="SOS38510.1"/>
    </source>
</evidence>
<proteinExistence type="predicted"/>